<dbReference type="EMBL" id="JTDF01002228">
    <property type="protein sequence ID" value="KAF8569060.1"/>
    <property type="molecule type" value="Genomic_DNA"/>
</dbReference>
<evidence type="ECO:0000313" key="1">
    <source>
        <dbReference type="EMBL" id="KAF8569060.1"/>
    </source>
</evidence>
<proteinExistence type="predicted"/>
<comment type="caution">
    <text evidence="1">The sequence shown here is derived from an EMBL/GenBank/DDBJ whole genome shotgun (WGS) entry which is preliminary data.</text>
</comment>
<dbReference type="AlphaFoldDB" id="A0A8T0DN44"/>
<accession>A0A8T0DN44</accession>
<organism evidence="1 2">
    <name type="scientific">Paragonimus westermani</name>
    <dbReference type="NCBI Taxonomy" id="34504"/>
    <lineage>
        <taxon>Eukaryota</taxon>
        <taxon>Metazoa</taxon>
        <taxon>Spiralia</taxon>
        <taxon>Lophotrochozoa</taxon>
        <taxon>Platyhelminthes</taxon>
        <taxon>Trematoda</taxon>
        <taxon>Digenea</taxon>
        <taxon>Plagiorchiida</taxon>
        <taxon>Troglotremata</taxon>
        <taxon>Troglotrematidae</taxon>
        <taxon>Paragonimus</taxon>
    </lineage>
</organism>
<protein>
    <submittedName>
        <fullName evidence="1">Uncharacterized protein</fullName>
    </submittedName>
</protein>
<keyword evidence="2" id="KW-1185">Reference proteome</keyword>
<sequence length="154" mass="17655">MASRHIMKPIYFLSCFEMPCRYGGFLEQPSDAITNAIVPFVRQGGNVNCMFQTHFNASHVEYLQFGRTLPTKWTAFRPRGVILWALTALHRHQRQMNCLRNCPPLSICGARHNFNQSYYRQLAPSSPGVGYTRGDRQEAMSNTRLDVWKSSKAP</sequence>
<evidence type="ECO:0000313" key="2">
    <source>
        <dbReference type="Proteomes" id="UP000699462"/>
    </source>
</evidence>
<reference evidence="1 2" key="1">
    <citation type="submission" date="2019-07" db="EMBL/GenBank/DDBJ databases">
        <title>Annotation for the trematode Paragonimus westermani.</title>
        <authorList>
            <person name="Choi Y.-J."/>
        </authorList>
    </citation>
    <scope>NUCLEOTIDE SEQUENCE [LARGE SCALE GENOMIC DNA]</scope>
    <source>
        <strain evidence="1">180907_Pwestermani</strain>
    </source>
</reference>
<dbReference type="Proteomes" id="UP000699462">
    <property type="component" value="Unassembled WGS sequence"/>
</dbReference>
<gene>
    <name evidence="1" type="ORF">P879_05408</name>
</gene>
<name>A0A8T0DN44_9TREM</name>